<dbReference type="OrthoDB" id="1937310at2759"/>
<keyword evidence="3" id="KW-1185">Reference proteome</keyword>
<protein>
    <submittedName>
        <fullName evidence="2">Uncharacterized protein</fullName>
    </submittedName>
</protein>
<feature type="non-terminal residue" evidence="2">
    <location>
        <position position="166"/>
    </location>
</feature>
<feature type="transmembrane region" description="Helical" evidence="1">
    <location>
        <begin position="131"/>
        <end position="151"/>
    </location>
</feature>
<accession>A0A371ETC8</accession>
<comment type="caution">
    <text evidence="2">The sequence shown here is derived from an EMBL/GenBank/DDBJ whole genome shotgun (WGS) entry which is preliminary data.</text>
</comment>
<dbReference type="PANTHER" id="PTHR34936:SF7">
    <property type="entry name" value="NADH-UBIQUINONE OXIDOREDUCTASE CHAIN 5"/>
    <property type="match status" value="1"/>
</dbReference>
<keyword evidence="1" id="KW-0472">Membrane</keyword>
<name>A0A371ETC8_MUCPR</name>
<keyword evidence="1" id="KW-0812">Transmembrane</keyword>
<dbReference type="Proteomes" id="UP000257109">
    <property type="component" value="Unassembled WGS sequence"/>
</dbReference>
<proteinExistence type="predicted"/>
<dbReference type="AlphaFoldDB" id="A0A371ETC8"/>
<gene>
    <name evidence="2" type="ORF">CR513_51623</name>
</gene>
<evidence type="ECO:0000313" key="3">
    <source>
        <dbReference type="Proteomes" id="UP000257109"/>
    </source>
</evidence>
<feature type="transmembrane region" description="Helical" evidence="1">
    <location>
        <begin position="42"/>
        <end position="64"/>
    </location>
</feature>
<dbReference type="PANTHER" id="PTHR34936">
    <property type="entry name" value="EXPRESSED PROTEIN"/>
    <property type="match status" value="1"/>
</dbReference>
<evidence type="ECO:0000256" key="1">
    <source>
        <dbReference type="SAM" id="Phobius"/>
    </source>
</evidence>
<sequence length="166" mass="19112">MITRSNLAEQLREYQIRSKHDWASVSFFSSTSSNIATSRVDVVVFVIWELVILAFLVFSIVSFLRHNPIAFVHENYKASKTRKEKETKDASSIVNVKWHQVLTCGIFPILLPPIYRHRILAILDHFHWSRISFITGLHMLAIAAAPIAIVAERRRGMMTPLLRDDL</sequence>
<organism evidence="2 3">
    <name type="scientific">Mucuna pruriens</name>
    <name type="common">Velvet bean</name>
    <name type="synonym">Dolichos pruriens</name>
    <dbReference type="NCBI Taxonomy" id="157652"/>
    <lineage>
        <taxon>Eukaryota</taxon>
        <taxon>Viridiplantae</taxon>
        <taxon>Streptophyta</taxon>
        <taxon>Embryophyta</taxon>
        <taxon>Tracheophyta</taxon>
        <taxon>Spermatophyta</taxon>
        <taxon>Magnoliopsida</taxon>
        <taxon>eudicotyledons</taxon>
        <taxon>Gunneridae</taxon>
        <taxon>Pentapetalae</taxon>
        <taxon>rosids</taxon>
        <taxon>fabids</taxon>
        <taxon>Fabales</taxon>
        <taxon>Fabaceae</taxon>
        <taxon>Papilionoideae</taxon>
        <taxon>50 kb inversion clade</taxon>
        <taxon>NPAAA clade</taxon>
        <taxon>indigoferoid/millettioid clade</taxon>
        <taxon>Phaseoleae</taxon>
        <taxon>Mucuna</taxon>
    </lineage>
</organism>
<keyword evidence="1" id="KW-1133">Transmembrane helix</keyword>
<reference evidence="2" key="1">
    <citation type="submission" date="2018-05" db="EMBL/GenBank/DDBJ databases">
        <title>Draft genome of Mucuna pruriens seed.</title>
        <authorList>
            <person name="Nnadi N.E."/>
            <person name="Vos R."/>
            <person name="Hasami M.H."/>
            <person name="Devisetty U.K."/>
            <person name="Aguiy J.C."/>
        </authorList>
    </citation>
    <scope>NUCLEOTIDE SEQUENCE [LARGE SCALE GENOMIC DNA]</scope>
    <source>
        <strain evidence="2">JCA_2017</strain>
    </source>
</reference>
<dbReference type="EMBL" id="QJKJ01012180">
    <property type="protein sequence ID" value="RDX69283.1"/>
    <property type="molecule type" value="Genomic_DNA"/>
</dbReference>
<evidence type="ECO:0000313" key="2">
    <source>
        <dbReference type="EMBL" id="RDX69283.1"/>
    </source>
</evidence>